<sequence>MLQCFSPDSEEAQGDDDTLFGLINANFVLTERLPPMNTVVQDPETDQDTEKSPCWRPIMLVDGLHHVHVESDYDVFLERESTSFAADAKDFLHAMSQEVGNSEGEDFSAEVRALLLDLVVSATGGARPECGNGWIGDLNACLDRINEADYVEAFGEALEELQVRCMQYEKDRESH</sequence>
<accession>A0ABR1UTH9</accession>
<reference evidence="1 2" key="1">
    <citation type="submission" date="2023-01" db="EMBL/GenBank/DDBJ databases">
        <title>Analysis of 21 Apiospora genomes using comparative genomics revels a genus with tremendous synthesis potential of carbohydrate active enzymes and secondary metabolites.</title>
        <authorList>
            <person name="Sorensen T."/>
        </authorList>
    </citation>
    <scope>NUCLEOTIDE SEQUENCE [LARGE SCALE GENOMIC DNA]</scope>
    <source>
        <strain evidence="1 2">CBS 114990</strain>
    </source>
</reference>
<keyword evidence="2" id="KW-1185">Reference proteome</keyword>
<dbReference type="RefSeq" id="XP_066660801.1">
    <property type="nucleotide sequence ID" value="XM_066818613.1"/>
</dbReference>
<dbReference type="GeneID" id="92051673"/>
<organism evidence="1 2">
    <name type="scientific">Apiospora hydei</name>
    <dbReference type="NCBI Taxonomy" id="1337664"/>
    <lineage>
        <taxon>Eukaryota</taxon>
        <taxon>Fungi</taxon>
        <taxon>Dikarya</taxon>
        <taxon>Ascomycota</taxon>
        <taxon>Pezizomycotina</taxon>
        <taxon>Sordariomycetes</taxon>
        <taxon>Xylariomycetidae</taxon>
        <taxon>Amphisphaeriales</taxon>
        <taxon>Apiosporaceae</taxon>
        <taxon>Apiospora</taxon>
    </lineage>
</organism>
<protein>
    <submittedName>
        <fullName evidence="1">Uncharacterized protein</fullName>
    </submittedName>
</protein>
<name>A0ABR1UTH9_9PEZI</name>
<evidence type="ECO:0000313" key="1">
    <source>
        <dbReference type="EMBL" id="KAK8062202.1"/>
    </source>
</evidence>
<comment type="caution">
    <text evidence="1">The sequence shown here is derived from an EMBL/GenBank/DDBJ whole genome shotgun (WGS) entry which is preliminary data.</text>
</comment>
<dbReference type="EMBL" id="JAQQWN010000010">
    <property type="protein sequence ID" value="KAK8062202.1"/>
    <property type="molecule type" value="Genomic_DNA"/>
</dbReference>
<evidence type="ECO:0000313" key="2">
    <source>
        <dbReference type="Proteomes" id="UP001433268"/>
    </source>
</evidence>
<gene>
    <name evidence="1" type="ORF">PG997_014299</name>
</gene>
<proteinExistence type="predicted"/>
<dbReference type="Proteomes" id="UP001433268">
    <property type="component" value="Unassembled WGS sequence"/>
</dbReference>